<feature type="non-terminal residue" evidence="1">
    <location>
        <position position="292"/>
    </location>
</feature>
<sequence length="292" mass="33486">MVPTFVQAGHKLKDIWIKQIDNNKEEKITITESIPKITLDVIGLVGFNYEFNSITSESELAHAYKLLVNYNRSPLYMVLVNLFPFIRKLPTSYNVKYFNSLKTINDVSEKLVTDQKNSPVRGTDLLSLLIKSNDNLPVDEQLTHSELISQVMTFLISGHETNSITLSWALYFLAKNPDTQDRLRKELSDVLTDRDYYPTVDEIEQLKYLDCVSKETLRVTPPVSGLLRCTSKDEIMNGYLIPKQTRLWIPIYAIHHDPLIWGDDADDFNPARWLDPETKSKIASTNFLPFGA</sequence>
<name>A0ACA9NMV6_9GLOM</name>
<gene>
    <name evidence="1" type="ORF">SPELUC_LOCUS9436</name>
</gene>
<protein>
    <submittedName>
        <fullName evidence="1">16113_t:CDS:1</fullName>
    </submittedName>
</protein>
<dbReference type="Proteomes" id="UP000789366">
    <property type="component" value="Unassembled WGS sequence"/>
</dbReference>
<organism evidence="1 2">
    <name type="scientific">Cetraspora pellucida</name>
    <dbReference type="NCBI Taxonomy" id="1433469"/>
    <lineage>
        <taxon>Eukaryota</taxon>
        <taxon>Fungi</taxon>
        <taxon>Fungi incertae sedis</taxon>
        <taxon>Mucoromycota</taxon>
        <taxon>Glomeromycotina</taxon>
        <taxon>Glomeromycetes</taxon>
        <taxon>Diversisporales</taxon>
        <taxon>Gigasporaceae</taxon>
        <taxon>Cetraspora</taxon>
    </lineage>
</organism>
<accession>A0ACA9NMV6</accession>
<proteinExistence type="predicted"/>
<keyword evidence="2" id="KW-1185">Reference proteome</keyword>
<dbReference type="EMBL" id="CAJVPW010015830">
    <property type="protein sequence ID" value="CAG8665287.1"/>
    <property type="molecule type" value="Genomic_DNA"/>
</dbReference>
<evidence type="ECO:0000313" key="2">
    <source>
        <dbReference type="Proteomes" id="UP000789366"/>
    </source>
</evidence>
<reference evidence="1" key="1">
    <citation type="submission" date="2021-06" db="EMBL/GenBank/DDBJ databases">
        <authorList>
            <person name="Kallberg Y."/>
            <person name="Tangrot J."/>
            <person name="Rosling A."/>
        </authorList>
    </citation>
    <scope>NUCLEOTIDE SEQUENCE</scope>
    <source>
        <strain evidence="1">28 12/20/2015</strain>
    </source>
</reference>
<comment type="caution">
    <text evidence="1">The sequence shown here is derived from an EMBL/GenBank/DDBJ whole genome shotgun (WGS) entry which is preliminary data.</text>
</comment>
<evidence type="ECO:0000313" key="1">
    <source>
        <dbReference type="EMBL" id="CAG8665287.1"/>
    </source>
</evidence>